<dbReference type="PANTHER" id="PTHR33154">
    <property type="entry name" value="TRANSCRIPTIONAL REGULATOR, ARSR FAMILY"/>
    <property type="match status" value="1"/>
</dbReference>
<dbReference type="InterPro" id="IPR011991">
    <property type="entry name" value="ArsR-like_HTH"/>
</dbReference>
<comment type="caution">
    <text evidence="5">The sequence shown here is derived from an EMBL/GenBank/DDBJ whole genome shotgun (WGS) entry which is preliminary data.</text>
</comment>
<proteinExistence type="predicted"/>
<dbReference type="InterPro" id="IPR001845">
    <property type="entry name" value="HTH_ArsR_DNA-bd_dom"/>
</dbReference>
<accession>A0ABP7XYB3</accession>
<sequence>MGVSGTMRSMPSLPAPPEMPTEVKIIIDAIGHSVRTEILRQLSERPMGVHEIAEATGTKETAARKHLAILEEAGLVIADTPPGERKPGGRGRAVLWRTNIERAEKVGRIWVNYVSGRHSPVAEQDDQDAPGA</sequence>
<dbReference type="InterPro" id="IPR036388">
    <property type="entry name" value="WH-like_DNA-bd_sf"/>
</dbReference>
<evidence type="ECO:0000256" key="2">
    <source>
        <dbReference type="ARBA" id="ARBA00023125"/>
    </source>
</evidence>
<evidence type="ECO:0000313" key="5">
    <source>
        <dbReference type="EMBL" id="GAA4127814.1"/>
    </source>
</evidence>
<organism evidence="5 6">
    <name type="scientific">Nocardioides fonticola</name>
    <dbReference type="NCBI Taxonomy" id="450363"/>
    <lineage>
        <taxon>Bacteria</taxon>
        <taxon>Bacillati</taxon>
        <taxon>Actinomycetota</taxon>
        <taxon>Actinomycetes</taxon>
        <taxon>Propionibacteriales</taxon>
        <taxon>Nocardioidaceae</taxon>
        <taxon>Nocardioides</taxon>
    </lineage>
</organism>
<keyword evidence="2" id="KW-0238">DNA-binding</keyword>
<dbReference type="CDD" id="cd00090">
    <property type="entry name" value="HTH_ARSR"/>
    <property type="match status" value="1"/>
</dbReference>
<evidence type="ECO:0000256" key="3">
    <source>
        <dbReference type="ARBA" id="ARBA00023163"/>
    </source>
</evidence>
<dbReference type="InterPro" id="IPR036390">
    <property type="entry name" value="WH_DNA-bd_sf"/>
</dbReference>
<dbReference type="EMBL" id="BAAAZH010000031">
    <property type="protein sequence ID" value="GAA4127814.1"/>
    <property type="molecule type" value="Genomic_DNA"/>
</dbReference>
<keyword evidence="3" id="KW-0804">Transcription</keyword>
<dbReference type="Pfam" id="PF01022">
    <property type="entry name" value="HTH_5"/>
    <property type="match status" value="1"/>
</dbReference>
<evidence type="ECO:0000259" key="4">
    <source>
        <dbReference type="SMART" id="SM00418"/>
    </source>
</evidence>
<keyword evidence="1" id="KW-0805">Transcription regulation</keyword>
<dbReference type="Gene3D" id="1.10.10.10">
    <property type="entry name" value="Winged helix-like DNA-binding domain superfamily/Winged helix DNA-binding domain"/>
    <property type="match status" value="1"/>
</dbReference>
<evidence type="ECO:0000313" key="6">
    <source>
        <dbReference type="Proteomes" id="UP001501495"/>
    </source>
</evidence>
<evidence type="ECO:0000256" key="1">
    <source>
        <dbReference type="ARBA" id="ARBA00023015"/>
    </source>
</evidence>
<feature type="domain" description="HTH arsR-type" evidence="4">
    <location>
        <begin position="25"/>
        <end position="112"/>
    </location>
</feature>
<dbReference type="SUPFAM" id="SSF46785">
    <property type="entry name" value="Winged helix' DNA-binding domain"/>
    <property type="match status" value="1"/>
</dbReference>
<dbReference type="PANTHER" id="PTHR33154:SF33">
    <property type="entry name" value="TRANSCRIPTIONAL REPRESSOR SDPR"/>
    <property type="match status" value="1"/>
</dbReference>
<protein>
    <recommendedName>
        <fullName evidence="4">HTH arsR-type domain-containing protein</fullName>
    </recommendedName>
</protein>
<keyword evidence="6" id="KW-1185">Reference proteome</keyword>
<name>A0ABP7XYB3_9ACTN</name>
<reference evidence="6" key="1">
    <citation type="journal article" date="2019" name="Int. J. Syst. Evol. Microbiol.">
        <title>The Global Catalogue of Microorganisms (GCM) 10K type strain sequencing project: providing services to taxonomists for standard genome sequencing and annotation.</title>
        <authorList>
            <consortium name="The Broad Institute Genomics Platform"/>
            <consortium name="The Broad Institute Genome Sequencing Center for Infectious Disease"/>
            <person name="Wu L."/>
            <person name="Ma J."/>
        </authorList>
    </citation>
    <scope>NUCLEOTIDE SEQUENCE [LARGE SCALE GENOMIC DNA]</scope>
    <source>
        <strain evidence="6">JCM 16703</strain>
    </source>
</reference>
<gene>
    <name evidence="5" type="ORF">GCM10022215_38700</name>
</gene>
<dbReference type="InterPro" id="IPR051081">
    <property type="entry name" value="HTH_MetalResp_TranReg"/>
</dbReference>
<dbReference type="Proteomes" id="UP001501495">
    <property type="component" value="Unassembled WGS sequence"/>
</dbReference>
<dbReference type="SMART" id="SM00418">
    <property type="entry name" value="HTH_ARSR"/>
    <property type="match status" value="1"/>
</dbReference>